<dbReference type="CDD" id="cd02134">
    <property type="entry name" value="KH-II_NusA_rpt1"/>
    <property type="match status" value="1"/>
</dbReference>
<comment type="similarity">
    <text evidence="7">Belongs to the NusA family.</text>
</comment>
<dbReference type="InterPro" id="IPR015946">
    <property type="entry name" value="KH_dom-like_a/b"/>
</dbReference>
<evidence type="ECO:0000256" key="4">
    <source>
        <dbReference type="ARBA" id="ARBA00022884"/>
    </source>
</evidence>
<sequence>MNREFIKAIEELEKEKEISKDVLIEAIESALVSAYKKNYGTSQNVRVNINKDTGDIDVFMKKDVVEEVWEDLIEISLEDALEIDPRYKIGDAIEYQVTPKDFGRIAAQTAKQVVVQRIREAERGMIFDDYINRQGEIINGQIHRISNDTLFINMGKTEGILAATEQVPGERYDVNDRIKVYIMDVKKTTKGPQVYLSRSHPGLVKRLFELEVPEIEDGVIEIKSISREAGSRTKMAVYALDENVDAVGACVGPRGSRVQVIVDELFGEKIDIINWSDYPEELISSALSPAKVEQVLINDEDKTAIAVVPDYQLSLAIGKEGQNVRLAAKLCGWKIDIKSHTQYYSEPEEIVDYEEDDLEMDSFESEEELLTGDLENEEILPSDEVEQEEE</sequence>
<dbReference type="RefSeq" id="WP_163065937.1">
    <property type="nucleotide sequence ID" value="NZ_CP048649.1"/>
</dbReference>
<dbReference type="FunFam" id="3.30.300.20:FF:000002">
    <property type="entry name" value="Transcription termination/antitermination protein NusA"/>
    <property type="match status" value="1"/>
</dbReference>
<keyword evidence="8" id="KW-0175">Coiled coil</keyword>
<dbReference type="SUPFAM" id="SSF54814">
    <property type="entry name" value="Prokaryotic type KH domain (KH-domain type II)"/>
    <property type="match status" value="2"/>
</dbReference>
<dbReference type="Proteomes" id="UP000466848">
    <property type="component" value="Chromosome"/>
</dbReference>
<dbReference type="CDD" id="cd22529">
    <property type="entry name" value="KH-II_NusA_rpt2"/>
    <property type="match status" value="1"/>
</dbReference>
<evidence type="ECO:0000313" key="11">
    <source>
        <dbReference type="EMBL" id="QIB69041.1"/>
    </source>
</evidence>
<dbReference type="Pfam" id="PF13184">
    <property type="entry name" value="KH_NusA_1st"/>
    <property type="match status" value="1"/>
</dbReference>
<dbReference type="AlphaFoldDB" id="A0A858BST5"/>
<evidence type="ECO:0000256" key="8">
    <source>
        <dbReference type="SAM" id="Coils"/>
    </source>
</evidence>
<comment type="subcellular location">
    <subcellularLocation>
        <location evidence="7">Cytoplasm</location>
    </subcellularLocation>
</comment>
<dbReference type="Pfam" id="PF26594">
    <property type="entry name" value="KH_NusA_2nd"/>
    <property type="match status" value="1"/>
</dbReference>
<dbReference type="PROSITE" id="PS50126">
    <property type="entry name" value="S1"/>
    <property type="match status" value="1"/>
</dbReference>
<dbReference type="InterPro" id="IPR010213">
    <property type="entry name" value="TF_NusA"/>
</dbReference>
<comment type="function">
    <text evidence="7">Participates in both transcription termination and antitermination.</text>
</comment>
<protein>
    <recommendedName>
        <fullName evidence="7">Transcription termination/antitermination protein NusA</fullName>
    </recommendedName>
</protein>
<dbReference type="Pfam" id="PF08529">
    <property type="entry name" value="NusA_N"/>
    <property type="match status" value="1"/>
</dbReference>
<dbReference type="SMART" id="SM00322">
    <property type="entry name" value="KH"/>
    <property type="match status" value="2"/>
</dbReference>
<dbReference type="GO" id="GO:0006353">
    <property type="term" value="P:DNA-templated transcription termination"/>
    <property type="evidence" value="ECO:0007669"/>
    <property type="project" value="UniProtKB-UniRule"/>
</dbReference>
<feature type="region of interest" description="Disordered" evidence="9">
    <location>
        <begin position="361"/>
        <end position="390"/>
    </location>
</feature>
<dbReference type="EMBL" id="CP048649">
    <property type="protein sequence ID" value="QIB69041.1"/>
    <property type="molecule type" value="Genomic_DNA"/>
</dbReference>
<dbReference type="SUPFAM" id="SSF69705">
    <property type="entry name" value="Transcription factor NusA, N-terminal domain"/>
    <property type="match status" value="1"/>
</dbReference>
<keyword evidence="6 7" id="KW-0804">Transcription</keyword>
<dbReference type="InterPro" id="IPR030842">
    <property type="entry name" value="TF_NusA_bacterial"/>
</dbReference>
<keyword evidence="1 7" id="KW-0806">Transcription termination</keyword>
<evidence type="ECO:0000256" key="9">
    <source>
        <dbReference type="SAM" id="MobiDB-lite"/>
    </source>
</evidence>
<evidence type="ECO:0000256" key="2">
    <source>
        <dbReference type="ARBA" id="ARBA00022490"/>
    </source>
</evidence>
<dbReference type="GO" id="GO:0003700">
    <property type="term" value="F:DNA-binding transcription factor activity"/>
    <property type="evidence" value="ECO:0007669"/>
    <property type="project" value="InterPro"/>
</dbReference>
<dbReference type="InterPro" id="IPR025249">
    <property type="entry name" value="TF_NusA_KH_1st"/>
</dbReference>
<keyword evidence="12" id="KW-1185">Reference proteome</keyword>
<dbReference type="InterPro" id="IPR004087">
    <property type="entry name" value="KH_dom"/>
</dbReference>
<dbReference type="InterPro" id="IPR012340">
    <property type="entry name" value="NA-bd_OB-fold"/>
</dbReference>
<dbReference type="HAMAP" id="MF_00945_B">
    <property type="entry name" value="NusA_B"/>
    <property type="match status" value="1"/>
</dbReference>
<keyword evidence="4 7" id="KW-0694">RNA-binding</keyword>
<dbReference type="PROSITE" id="PS50084">
    <property type="entry name" value="KH_TYPE_1"/>
    <property type="match status" value="1"/>
</dbReference>
<dbReference type="Pfam" id="PF00575">
    <property type="entry name" value="S1"/>
    <property type="match status" value="1"/>
</dbReference>
<dbReference type="SUPFAM" id="SSF50249">
    <property type="entry name" value="Nucleic acid-binding proteins"/>
    <property type="match status" value="1"/>
</dbReference>
<keyword evidence="2 7" id="KW-0963">Cytoplasm</keyword>
<dbReference type="InterPro" id="IPR036555">
    <property type="entry name" value="NusA_N_sf"/>
</dbReference>
<dbReference type="Gene3D" id="2.40.50.140">
    <property type="entry name" value="Nucleic acid-binding proteins"/>
    <property type="match status" value="1"/>
</dbReference>
<dbReference type="FunFam" id="3.30.300.20:FF:000005">
    <property type="entry name" value="Transcription termination/antitermination protein NusA"/>
    <property type="match status" value="1"/>
</dbReference>
<dbReference type="GO" id="GO:0031564">
    <property type="term" value="P:transcription antitermination"/>
    <property type="evidence" value="ECO:0007669"/>
    <property type="project" value="UniProtKB-UniRule"/>
</dbReference>
<comment type="subunit">
    <text evidence="7">Monomer. Binds directly to the core enzyme of the DNA-dependent RNA polymerase and to nascent RNA.</text>
</comment>
<dbReference type="KEGG" id="abut:Ami103574_06740"/>
<reference evidence="11 12" key="1">
    <citation type="submission" date="2020-02" db="EMBL/GenBank/DDBJ databases">
        <authorList>
            <person name="Kim Y.B."/>
            <person name="Roh S.W."/>
        </authorList>
    </citation>
    <scope>NUCLEOTIDE SEQUENCE [LARGE SCALE GENOMIC DNA]</scope>
    <source>
        <strain evidence="11 12">DSM 103574</strain>
    </source>
</reference>
<accession>A0A858BST5</accession>
<proteinExistence type="inferred from homology"/>
<feature type="domain" description="S1 motif" evidence="10">
    <location>
        <begin position="135"/>
        <end position="199"/>
    </location>
</feature>
<dbReference type="CDD" id="cd04455">
    <property type="entry name" value="S1_NusA"/>
    <property type="match status" value="1"/>
</dbReference>
<evidence type="ECO:0000256" key="5">
    <source>
        <dbReference type="ARBA" id="ARBA00023015"/>
    </source>
</evidence>
<feature type="coiled-coil region" evidence="8">
    <location>
        <begin position="2"/>
        <end position="29"/>
    </location>
</feature>
<dbReference type="InterPro" id="IPR013735">
    <property type="entry name" value="TF_NusA_N"/>
</dbReference>
<dbReference type="InterPro" id="IPR003029">
    <property type="entry name" value="S1_domain"/>
</dbReference>
<evidence type="ECO:0000259" key="10">
    <source>
        <dbReference type="PROSITE" id="PS50126"/>
    </source>
</evidence>
<evidence type="ECO:0000256" key="3">
    <source>
        <dbReference type="ARBA" id="ARBA00022814"/>
    </source>
</evidence>
<dbReference type="SMART" id="SM00316">
    <property type="entry name" value="S1"/>
    <property type="match status" value="1"/>
</dbReference>
<dbReference type="PANTHER" id="PTHR22648:SF0">
    <property type="entry name" value="TRANSCRIPTION TERMINATION_ANTITERMINATION PROTEIN NUSA"/>
    <property type="match status" value="1"/>
</dbReference>
<evidence type="ECO:0000313" key="12">
    <source>
        <dbReference type="Proteomes" id="UP000466848"/>
    </source>
</evidence>
<dbReference type="PANTHER" id="PTHR22648">
    <property type="entry name" value="TRANSCRIPTION TERMINATION FACTOR NUSA"/>
    <property type="match status" value="1"/>
</dbReference>
<name>A0A858BST5_9FIRM</name>
<organism evidence="11 12">
    <name type="scientific">Aminipila butyrica</name>
    <dbReference type="NCBI Taxonomy" id="433296"/>
    <lineage>
        <taxon>Bacteria</taxon>
        <taxon>Bacillati</taxon>
        <taxon>Bacillota</taxon>
        <taxon>Clostridia</taxon>
        <taxon>Peptostreptococcales</taxon>
        <taxon>Anaerovoracaceae</taxon>
        <taxon>Aminipila</taxon>
    </lineage>
</organism>
<dbReference type="InterPro" id="IPR009019">
    <property type="entry name" value="KH_sf_prok-type"/>
</dbReference>
<keyword evidence="3 7" id="KW-0889">Transcription antitermination</keyword>
<dbReference type="GO" id="GO:0005829">
    <property type="term" value="C:cytosol"/>
    <property type="evidence" value="ECO:0007669"/>
    <property type="project" value="TreeGrafter"/>
</dbReference>
<dbReference type="FunFam" id="3.30.1480.10:FF:000002">
    <property type="entry name" value="Transcription termination/antitermination protein NusA"/>
    <property type="match status" value="1"/>
</dbReference>
<evidence type="ECO:0000256" key="1">
    <source>
        <dbReference type="ARBA" id="ARBA00022472"/>
    </source>
</evidence>
<dbReference type="Gene3D" id="3.30.300.20">
    <property type="match status" value="2"/>
</dbReference>
<keyword evidence="5 7" id="KW-0805">Transcription regulation</keyword>
<dbReference type="InterPro" id="IPR058582">
    <property type="entry name" value="KH_NusA_2nd"/>
</dbReference>
<dbReference type="NCBIfam" id="TIGR01953">
    <property type="entry name" value="NusA"/>
    <property type="match status" value="1"/>
</dbReference>
<dbReference type="Gene3D" id="3.30.1480.10">
    <property type="entry name" value="NusA, N-terminal domain"/>
    <property type="match status" value="1"/>
</dbReference>
<evidence type="ECO:0000256" key="7">
    <source>
        <dbReference type="HAMAP-Rule" id="MF_00945"/>
    </source>
</evidence>
<gene>
    <name evidence="7 11" type="primary">nusA</name>
    <name evidence="11" type="ORF">Ami103574_06740</name>
</gene>
<dbReference type="GO" id="GO:0003723">
    <property type="term" value="F:RNA binding"/>
    <property type="evidence" value="ECO:0007669"/>
    <property type="project" value="UniProtKB-UniRule"/>
</dbReference>
<evidence type="ECO:0000256" key="6">
    <source>
        <dbReference type="ARBA" id="ARBA00023163"/>
    </source>
</evidence>